<evidence type="ECO:0000313" key="2">
    <source>
        <dbReference type="Proteomes" id="UP000001877"/>
    </source>
</evidence>
<dbReference type="AlphaFoldDB" id="C0Z5W5"/>
<dbReference type="Proteomes" id="UP000001877">
    <property type="component" value="Chromosome"/>
</dbReference>
<proteinExistence type="predicted"/>
<sequence>MKSRSGVNVEDSECSVLTGYTEIAIFKLLGK</sequence>
<accession>C0Z5W5</accession>
<name>C0Z5W5_BREBN</name>
<protein>
    <submittedName>
        <fullName evidence="1">Uncharacterized protein</fullName>
    </submittedName>
</protein>
<evidence type="ECO:0000313" key="1">
    <source>
        <dbReference type="EMBL" id="BAH41922.1"/>
    </source>
</evidence>
<reference evidence="1 2" key="1">
    <citation type="submission" date="2005-03" db="EMBL/GenBank/DDBJ databases">
        <title>Brevibacillus brevis strain 47, complete genome.</title>
        <authorList>
            <person name="Hosoyama A."/>
            <person name="Yamada R."/>
            <person name="Hongo Y."/>
            <person name="Terui Y."/>
            <person name="Ankai A."/>
            <person name="Masuyama W."/>
            <person name="Sekiguchi M."/>
            <person name="Takeda T."/>
            <person name="Asano K."/>
            <person name="Ohji S."/>
            <person name="Ichikawa N."/>
            <person name="Narita S."/>
            <person name="Aoki N."/>
            <person name="Miura H."/>
            <person name="Matsushita S."/>
            <person name="Sekigawa T."/>
            <person name="Yamagata H."/>
            <person name="Yoshikawa H."/>
            <person name="Udaka S."/>
            <person name="Tanikawa S."/>
            <person name="Fujita N."/>
        </authorList>
    </citation>
    <scope>NUCLEOTIDE SEQUENCE [LARGE SCALE GENOMIC DNA]</scope>
    <source>
        <strain evidence="2">47 / JCM 6285 / NBRC 100599</strain>
    </source>
</reference>
<dbReference type="KEGG" id="bbe:BBR47_09450"/>
<organism evidence="1 2">
    <name type="scientific">Brevibacillus brevis (strain 47 / JCM 6285 / NBRC 100599)</name>
    <dbReference type="NCBI Taxonomy" id="358681"/>
    <lineage>
        <taxon>Bacteria</taxon>
        <taxon>Bacillati</taxon>
        <taxon>Bacillota</taxon>
        <taxon>Bacilli</taxon>
        <taxon>Bacillales</taxon>
        <taxon>Paenibacillaceae</taxon>
        <taxon>Brevibacillus</taxon>
    </lineage>
</organism>
<dbReference type="HOGENOM" id="CLU_3395436_0_0_9"/>
<dbReference type="EMBL" id="AP008955">
    <property type="protein sequence ID" value="BAH41922.1"/>
    <property type="molecule type" value="Genomic_DNA"/>
</dbReference>
<keyword evidence="2" id="KW-1185">Reference proteome</keyword>
<gene>
    <name evidence="1" type="ordered locus">BBR47_09450</name>
</gene>
<dbReference type="STRING" id="358681.BBR47_09450"/>